<protein>
    <submittedName>
        <fullName evidence="2">(2Fe-2S)-binding protein</fullName>
    </submittedName>
</protein>
<proteinExistence type="predicted"/>
<dbReference type="KEGG" id="mfre:EXE63_08815"/>
<evidence type="ECO:0000313" key="3">
    <source>
        <dbReference type="Proteomes" id="UP000501849"/>
    </source>
</evidence>
<sequence length="231" mass="23872">MSTAADVLEELSRLGGYFALPPAGAGAVRYSQLATPEVVTRFVEATRTAIATSVRVPAPTVEARVAASSFQLGVAARLLSPMIAGALCRQAIPVLTPDNLFFSAQNHAPVFSVHDIGVRDAPDIESAARGISASLPTLFEPLNLTLRGVAGLSPLVSTGNVASAANGAVTVLALTHPELERAGRALIEALLAGTPLTDAGRLDRGNFTRHSCCLFYKVPGAGLCGDCVISR</sequence>
<dbReference type="Pfam" id="PF11575">
    <property type="entry name" value="FhuF_C"/>
    <property type="match status" value="1"/>
</dbReference>
<evidence type="ECO:0000313" key="2">
    <source>
        <dbReference type="EMBL" id="QIV80971.1"/>
    </source>
</evidence>
<dbReference type="EMBL" id="CP038799">
    <property type="protein sequence ID" value="QIV80971.1"/>
    <property type="molecule type" value="Genomic_DNA"/>
</dbReference>
<feature type="domain" description="Ferric siderophore reductase C-terminal" evidence="1">
    <location>
        <begin position="209"/>
        <end position="228"/>
    </location>
</feature>
<keyword evidence="3" id="KW-1185">Reference proteome</keyword>
<gene>
    <name evidence="2" type="ORF">EXE63_08815</name>
</gene>
<dbReference type="RefSeq" id="WP_168141630.1">
    <property type="nucleotide sequence ID" value="NZ_CP038799.1"/>
</dbReference>
<organism evidence="2 3">
    <name type="scientific">Mycolicibacterium frederiksbergense</name>
    <dbReference type="NCBI Taxonomy" id="117567"/>
    <lineage>
        <taxon>Bacteria</taxon>
        <taxon>Bacillati</taxon>
        <taxon>Actinomycetota</taxon>
        <taxon>Actinomycetes</taxon>
        <taxon>Mycobacteriales</taxon>
        <taxon>Mycobacteriaceae</taxon>
        <taxon>Mycolicibacterium</taxon>
    </lineage>
</organism>
<reference evidence="2 3" key="1">
    <citation type="submission" date="2019-04" db="EMBL/GenBank/DDBJ databases">
        <title>Draft, Whole-Genome Sequence of the Anthracene-degrading Mycobacterium frederiksbergense LB501T, Isolated from a Polycyclic Aromatic Hydrocarbon (PAH)-Contaminated Soil.</title>
        <authorList>
            <person name="Augelletti F."/>
        </authorList>
    </citation>
    <scope>NUCLEOTIDE SEQUENCE [LARGE SCALE GENOMIC DNA]</scope>
    <source>
        <strain evidence="2 3">LB 501T</strain>
    </source>
</reference>
<accession>A0A6H0S2Q5</accession>
<evidence type="ECO:0000259" key="1">
    <source>
        <dbReference type="Pfam" id="PF11575"/>
    </source>
</evidence>
<dbReference type="AlphaFoldDB" id="A0A6H0S2Q5"/>
<dbReference type="InterPro" id="IPR024726">
    <property type="entry name" value="FhuF_C"/>
</dbReference>
<name>A0A6H0S2Q5_9MYCO</name>
<dbReference type="Proteomes" id="UP000501849">
    <property type="component" value="Chromosome"/>
</dbReference>
<dbReference type="GO" id="GO:0051537">
    <property type="term" value="F:2 iron, 2 sulfur cluster binding"/>
    <property type="evidence" value="ECO:0007669"/>
    <property type="project" value="InterPro"/>
</dbReference>